<keyword evidence="2" id="KW-0238">DNA-binding</keyword>
<dbReference type="InterPro" id="IPR036390">
    <property type="entry name" value="WH_DNA-bd_sf"/>
</dbReference>
<accession>A0ABV6Y7Z4</accession>
<dbReference type="PANTHER" id="PTHR24567">
    <property type="entry name" value="CRP FAMILY TRANSCRIPTIONAL REGULATORY PROTEIN"/>
    <property type="match status" value="1"/>
</dbReference>
<sequence length="228" mass="25501">MAALEPEDFAALEPHLEVVKLRRRQVLCETGETLRYAYFPHDTVISLVAVMEDGSSAEMSICGREGVVGLLTALISRQSFGRYIVQIDGTASRIEVNKMHEIGNARPSIRRVLWHFLEAIMARILQSVACNALHSVEARCCRLILSTDDRTDQDVLPLTHEFLAERLGVQRSTVSAVMGRLQAAELIRQGRGGIIVADRARLEGAACECYRRIHNTFERLLPRTFTKG</sequence>
<dbReference type="Pfam" id="PF13545">
    <property type="entry name" value="HTH_Crp_2"/>
    <property type="match status" value="1"/>
</dbReference>
<dbReference type="SMART" id="SM00419">
    <property type="entry name" value="HTH_CRP"/>
    <property type="match status" value="1"/>
</dbReference>
<evidence type="ECO:0000256" key="1">
    <source>
        <dbReference type="ARBA" id="ARBA00023015"/>
    </source>
</evidence>
<dbReference type="Gene3D" id="2.60.120.10">
    <property type="entry name" value="Jelly Rolls"/>
    <property type="match status" value="1"/>
</dbReference>
<evidence type="ECO:0000256" key="3">
    <source>
        <dbReference type="ARBA" id="ARBA00023163"/>
    </source>
</evidence>
<evidence type="ECO:0000259" key="4">
    <source>
        <dbReference type="PROSITE" id="PS51063"/>
    </source>
</evidence>
<evidence type="ECO:0000256" key="2">
    <source>
        <dbReference type="ARBA" id="ARBA00023125"/>
    </source>
</evidence>
<evidence type="ECO:0000313" key="6">
    <source>
        <dbReference type="Proteomes" id="UP001593940"/>
    </source>
</evidence>
<dbReference type="PROSITE" id="PS51063">
    <property type="entry name" value="HTH_CRP_2"/>
    <property type="match status" value="1"/>
</dbReference>
<keyword evidence="3" id="KW-0804">Transcription</keyword>
<dbReference type="InterPro" id="IPR018490">
    <property type="entry name" value="cNMP-bd_dom_sf"/>
</dbReference>
<keyword evidence="6" id="KW-1185">Reference proteome</keyword>
<organism evidence="5 6">
    <name type="scientific">Microvirga arabica</name>
    <dbReference type="NCBI Taxonomy" id="1128671"/>
    <lineage>
        <taxon>Bacteria</taxon>
        <taxon>Pseudomonadati</taxon>
        <taxon>Pseudomonadota</taxon>
        <taxon>Alphaproteobacteria</taxon>
        <taxon>Hyphomicrobiales</taxon>
        <taxon>Methylobacteriaceae</taxon>
        <taxon>Microvirga</taxon>
    </lineage>
</organism>
<reference evidence="5 6" key="1">
    <citation type="submission" date="2024-09" db="EMBL/GenBank/DDBJ databases">
        <title>Nodulacao em especies de Leguminosae Basais da Amazonia e Caracterizacao dos Rizobios e Bacterias Associadas aos Nodulos.</title>
        <authorList>
            <person name="Jambeiro I.C.A."/>
            <person name="Lopes I.S."/>
            <person name="Aguiar E.R.G.R."/>
            <person name="Santos A.F.J."/>
            <person name="Dos Santos J.M.F."/>
            <person name="Gross E."/>
        </authorList>
    </citation>
    <scope>NUCLEOTIDE SEQUENCE [LARGE SCALE GENOMIC DNA]</scope>
    <source>
        <strain evidence="5 6">BRUESC1165</strain>
    </source>
</reference>
<keyword evidence="1" id="KW-0805">Transcription regulation</keyword>
<dbReference type="InterPro" id="IPR012318">
    <property type="entry name" value="HTH_CRP"/>
</dbReference>
<dbReference type="InterPro" id="IPR014710">
    <property type="entry name" value="RmlC-like_jellyroll"/>
</dbReference>
<dbReference type="Proteomes" id="UP001593940">
    <property type="component" value="Unassembled WGS sequence"/>
</dbReference>
<dbReference type="PANTHER" id="PTHR24567:SF74">
    <property type="entry name" value="HTH-TYPE TRANSCRIPTIONAL REGULATOR ARCR"/>
    <property type="match status" value="1"/>
</dbReference>
<dbReference type="EMBL" id="JBHOMY010000030">
    <property type="protein sequence ID" value="MFC1457386.1"/>
    <property type="molecule type" value="Genomic_DNA"/>
</dbReference>
<comment type="caution">
    <text evidence="5">The sequence shown here is derived from an EMBL/GenBank/DDBJ whole genome shotgun (WGS) entry which is preliminary data.</text>
</comment>
<dbReference type="SUPFAM" id="SSF46785">
    <property type="entry name" value="Winged helix' DNA-binding domain"/>
    <property type="match status" value="1"/>
</dbReference>
<gene>
    <name evidence="5" type="ORF">ACETIH_11805</name>
</gene>
<protein>
    <submittedName>
        <fullName evidence="5">Crp/Fnr family transcriptional regulator</fullName>
    </submittedName>
</protein>
<dbReference type="RefSeq" id="WP_246520654.1">
    <property type="nucleotide sequence ID" value="NZ_JAFBID010000072.1"/>
</dbReference>
<dbReference type="InterPro" id="IPR050397">
    <property type="entry name" value="Env_Response_Regulators"/>
</dbReference>
<feature type="domain" description="HTH crp-type" evidence="4">
    <location>
        <begin position="134"/>
        <end position="200"/>
    </location>
</feature>
<proteinExistence type="predicted"/>
<evidence type="ECO:0000313" key="5">
    <source>
        <dbReference type="EMBL" id="MFC1457386.1"/>
    </source>
</evidence>
<dbReference type="SUPFAM" id="SSF51206">
    <property type="entry name" value="cAMP-binding domain-like"/>
    <property type="match status" value="1"/>
</dbReference>
<name>A0ABV6Y7Z4_9HYPH</name>